<evidence type="ECO:0000256" key="2">
    <source>
        <dbReference type="ARBA" id="ARBA00022723"/>
    </source>
</evidence>
<dbReference type="AlphaFoldDB" id="C1MQ86"/>
<gene>
    <name evidence="7" type="ORF">MICPUCDRAFT_47019</name>
</gene>
<evidence type="ECO:0000256" key="4">
    <source>
        <dbReference type="ARBA" id="ARBA00023002"/>
    </source>
</evidence>
<evidence type="ECO:0000256" key="3">
    <source>
        <dbReference type="ARBA" id="ARBA00022964"/>
    </source>
</evidence>
<dbReference type="GO" id="GO:0051213">
    <property type="term" value="F:dioxygenase activity"/>
    <property type="evidence" value="ECO:0007669"/>
    <property type="project" value="UniProtKB-KW"/>
</dbReference>
<dbReference type="eggNOG" id="ENOG502SB5M">
    <property type="taxonomic scope" value="Eukaryota"/>
</dbReference>
<evidence type="ECO:0000259" key="6">
    <source>
        <dbReference type="PROSITE" id="PS51471"/>
    </source>
</evidence>
<dbReference type="PROSITE" id="PS51471">
    <property type="entry name" value="FE2OG_OXY"/>
    <property type="match status" value="1"/>
</dbReference>
<dbReference type="KEGG" id="mpp:MICPUCDRAFT_47019"/>
<evidence type="ECO:0000256" key="5">
    <source>
        <dbReference type="ARBA" id="ARBA00023004"/>
    </source>
</evidence>
<reference evidence="7 8" key="1">
    <citation type="journal article" date="2009" name="Science">
        <title>Green evolution and dynamic adaptations revealed by genomes of the marine picoeukaryotes Micromonas.</title>
        <authorList>
            <person name="Worden A.Z."/>
            <person name="Lee J.H."/>
            <person name="Mock T."/>
            <person name="Rouze P."/>
            <person name="Simmons M.P."/>
            <person name="Aerts A.L."/>
            <person name="Allen A.E."/>
            <person name="Cuvelier M.L."/>
            <person name="Derelle E."/>
            <person name="Everett M.V."/>
            <person name="Foulon E."/>
            <person name="Grimwood J."/>
            <person name="Gundlach H."/>
            <person name="Henrissat B."/>
            <person name="Napoli C."/>
            <person name="McDonald S.M."/>
            <person name="Parker M.S."/>
            <person name="Rombauts S."/>
            <person name="Salamov A."/>
            <person name="Von Dassow P."/>
            <person name="Badger J.H."/>
            <person name="Coutinho P.M."/>
            <person name="Demir E."/>
            <person name="Dubchak I."/>
            <person name="Gentemann C."/>
            <person name="Eikrem W."/>
            <person name="Gready J.E."/>
            <person name="John U."/>
            <person name="Lanier W."/>
            <person name="Lindquist E.A."/>
            <person name="Lucas S."/>
            <person name="Mayer K.F."/>
            <person name="Moreau H."/>
            <person name="Not F."/>
            <person name="Otillar R."/>
            <person name="Panaud O."/>
            <person name="Pangilinan J."/>
            <person name="Paulsen I."/>
            <person name="Piegu B."/>
            <person name="Poliakov A."/>
            <person name="Robbens S."/>
            <person name="Schmutz J."/>
            <person name="Toulza E."/>
            <person name="Wyss T."/>
            <person name="Zelensky A."/>
            <person name="Zhou K."/>
            <person name="Armbrust E.V."/>
            <person name="Bhattacharya D."/>
            <person name="Goodenough U.W."/>
            <person name="Van de Peer Y."/>
            <person name="Grigoriev I.V."/>
        </authorList>
    </citation>
    <scope>NUCLEOTIDE SEQUENCE [LARGE SCALE GENOMIC DNA]</scope>
    <source>
        <strain evidence="7 8">CCMP1545</strain>
    </source>
</reference>
<organism evidence="8">
    <name type="scientific">Micromonas pusilla (strain CCMP1545)</name>
    <name type="common">Picoplanktonic green alga</name>
    <dbReference type="NCBI Taxonomy" id="564608"/>
    <lineage>
        <taxon>Eukaryota</taxon>
        <taxon>Viridiplantae</taxon>
        <taxon>Chlorophyta</taxon>
        <taxon>Mamiellophyceae</taxon>
        <taxon>Mamiellales</taxon>
        <taxon>Mamiellaceae</taxon>
        <taxon>Micromonas</taxon>
    </lineage>
</organism>
<keyword evidence="8" id="KW-1185">Reference proteome</keyword>
<comment type="cofactor">
    <cofactor evidence="1">
        <name>L-ascorbate</name>
        <dbReference type="ChEBI" id="CHEBI:38290"/>
    </cofactor>
</comment>
<sequence>MSDVNDGERDQLTVPAGVAGLDGVMYLHGLFPEAFLAEIDAAREDTPVTLASSNMYCDRRFLRDAALASRVLEHLPRELGFKHVLSDLRFLEYPPGGHILTHVDGVRRDDETNVDSTNSFLLFMASVPPGEGGETEFLAEANDDAEVLFGGRPVRGSVLVFPHGVPHRGQFVSSHAKVLLRGDLY</sequence>
<evidence type="ECO:0000313" key="8">
    <source>
        <dbReference type="Proteomes" id="UP000001876"/>
    </source>
</evidence>
<dbReference type="GeneID" id="9683522"/>
<dbReference type="GO" id="GO:0016705">
    <property type="term" value="F:oxidoreductase activity, acting on paired donors, with incorporation or reduction of molecular oxygen"/>
    <property type="evidence" value="ECO:0007669"/>
    <property type="project" value="InterPro"/>
</dbReference>
<name>C1MQ86_MICPC</name>
<dbReference type="GO" id="GO:0031418">
    <property type="term" value="F:L-ascorbic acid binding"/>
    <property type="evidence" value="ECO:0007669"/>
    <property type="project" value="InterPro"/>
</dbReference>
<dbReference type="OrthoDB" id="539213at2759"/>
<dbReference type="Proteomes" id="UP000001876">
    <property type="component" value="Unassembled WGS sequence"/>
</dbReference>
<protein>
    <submittedName>
        <fullName evidence="7">Predicted protein</fullName>
    </submittedName>
</protein>
<dbReference type="InterPro" id="IPR005123">
    <property type="entry name" value="Oxoglu/Fe-dep_dioxygenase_dom"/>
</dbReference>
<dbReference type="OMA" id="NICERLP"/>
<keyword evidence="4" id="KW-0560">Oxidoreductase</keyword>
<keyword evidence="5" id="KW-0408">Iron</keyword>
<proteinExistence type="predicted"/>
<dbReference type="SMART" id="SM00702">
    <property type="entry name" value="P4Hc"/>
    <property type="match status" value="1"/>
</dbReference>
<keyword evidence="2" id="KW-0479">Metal-binding</keyword>
<evidence type="ECO:0000313" key="7">
    <source>
        <dbReference type="EMBL" id="EEH57665.1"/>
    </source>
</evidence>
<keyword evidence="3" id="KW-0223">Dioxygenase</keyword>
<feature type="domain" description="Fe2OG dioxygenase" evidence="6">
    <location>
        <begin position="84"/>
        <end position="185"/>
    </location>
</feature>
<dbReference type="GO" id="GO:0005506">
    <property type="term" value="F:iron ion binding"/>
    <property type="evidence" value="ECO:0007669"/>
    <property type="project" value="InterPro"/>
</dbReference>
<dbReference type="EMBL" id="GG663738">
    <property type="protein sequence ID" value="EEH57665.1"/>
    <property type="molecule type" value="Genomic_DNA"/>
</dbReference>
<dbReference type="InterPro" id="IPR006620">
    <property type="entry name" value="Pro_4_hyd_alph"/>
</dbReference>
<dbReference type="RefSeq" id="XP_003057714.1">
    <property type="nucleotide sequence ID" value="XM_003057668.1"/>
</dbReference>
<accession>C1MQ86</accession>
<dbReference type="Gene3D" id="2.60.120.620">
    <property type="entry name" value="q2cbj1_9rhob like domain"/>
    <property type="match status" value="1"/>
</dbReference>
<evidence type="ECO:0000256" key="1">
    <source>
        <dbReference type="ARBA" id="ARBA00001961"/>
    </source>
</evidence>